<dbReference type="RefSeq" id="WP_128996795.1">
    <property type="nucleotide sequence ID" value="NZ_PDKN01000008.1"/>
</dbReference>
<evidence type="ECO:0000313" key="2">
    <source>
        <dbReference type="Proteomes" id="UP000290657"/>
    </source>
</evidence>
<reference evidence="1 2" key="1">
    <citation type="submission" date="2017-10" db="EMBL/GenBank/DDBJ databases">
        <title>Genomics of the genus Arcobacter.</title>
        <authorList>
            <person name="Perez-Cataluna A."/>
            <person name="Figueras M.J."/>
        </authorList>
    </citation>
    <scope>NUCLEOTIDE SEQUENCE [LARGE SCALE GENOMIC DNA]</scope>
    <source>
        <strain evidence="1 2">CECT 8987</strain>
    </source>
</reference>
<keyword evidence="2" id="KW-1185">Reference proteome</keyword>
<dbReference type="SUPFAM" id="SSF160387">
    <property type="entry name" value="NosL/MerB-like"/>
    <property type="match status" value="1"/>
</dbReference>
<gene>
    <name evidence="1" type="ORF">CRV04_10440</name>
</gene>
<dbReference type="InterPro" id="IPR008719">
    <property type="entry name" value="N2O_reductase_NosL"/>
</dbReference>
<organism evidence="1 2">
    <name type="scientific">Candidatus Marinarcus aquaticus</name>
    <dbReference type="NCBI Taxonomy" id="2044504"/>
    <lineage>
        <taxon>Bacteria</taxon>
        <taxon>Pseudomonadati</taxon>
        <taxon>Campylobacterota</taxon>
        <taxon>Epsilonproteobacteria</taxon>
        <taxon>Campylobacterales</taxon>
        <taxon>Arcobacteraceae</taxon>
        <taxon>Candidatus Marinarcus</taxon>
    </lineage>
</organism>
<dbReference type="Proteomes" id="UP000290657">
    <property type="component" value="Unassembled WGS sequence"/>
</dbReference>
<dbReference type="Pfam" id="PF05573">
    <property type="entry name" value="NosL"/>
    <property type="match status" value="1"/>
</dbReference>
<dbReference type="PANTHER" id="PTHR41247:SF1">
    <property type="entry name" value="HTH-TYPE TRANSCRIPTIONAL REPRESSOR YCNK"/>
    <property type="match status" value="1"/>
</dbReference>
<dbReference type="EMBL" id="PDKN01000008">
    <property type="protein sequence ID" value="RXJ55249.1"/>
    <property type="molecule type" value="Genomic_DNA"/>
</dbReference>
<evidence type="ECO:0000313" key="1">
    <source>
        <dbReference type="EMBL" id="RXJ55249.1"/>
    </source>
</evidence>
<evidence type="ECO:0008006" key="3">
    <source>
        <dbReference type="Google" id="ProtNLM"/>
    </source>
</evidence>
<proteinExistence type="predicted"/>
<dbReference type="AlphaFoldDB" id="A0A4Q0XMY9"/>
<protein>
    <recommendedName>
        <fullName evidence="3">NosL family protein</fullName>
    </recommendedName>
</protein>
<comment type="caution">
    <text evidence="1">The sequence shown here is derived from an EMBL/GenBank/DDBJ whole genome shotgun (WGS) entry which is preliminary data.</text>
</comment>
<dbReference type="OrthoDB" id="5372743at2"/>
<name>A0A4Q0XMY9_9BACT</name>
<dbReference type="PANTHER" id="PTHR41247">
    <property type="entry name" value="HTH-TYPE TRANSCRIPTIONAL REPRESSOR YCNK"/>
    <property type="match status" value="1"/>
</dbReference>
<dbReference type="Gene3D" id="3.30.70.2050">
    <property type="match status" value="1"/>
</dbReference>
<sequence>MKKVALIIILVCTVGLLGLNAQSAYSLEFNKETKSLVRHMLVYKHPSWVAKVVTKESKEFYFVSPKSMFEFYFDPQKWADTKVDDTNTLKEIVVTDYKTHKAINAKGAFYVYGSNKTSPSGDDLPAFASYDDANEFAQHNNGKRIFSFKEVKKALIELLNGDI</sequence>
<accession>A0A4Q0XMY9</accession>